<sequence length="266" mass="28258">MPLQRQVGEATIVALSDGEGPFFESRTKAFPTATPDDWRKADETDPASVTAGGGWLLRFRCFAIRLGNRTVIVDTGIGPADAPAASWAPVPGRLPAALDEAGIHPDEVDTVVLTHLHTDHIGWAVQAGKPFFANARYLMQQTEIKAIEEYASPAGPYALDPLRAAGQLDAVDGEHRLAPGLRVIHTPGHTPGHQSVLVESDSGALLVTGDLLVHAVQLVAPETAYTHEMDSDLARTTRVALLRDLAGREGGATLAVPHLGDPFVDL</sequence>
<evidence type="ECO:0000256" key="3">
    <source>
        <dbReference type="ARBA" id="ARBA00022801"/>
    </source>
</evidence>
<dbReference type="Gene3D" id="3.60.15.10">
    <property type="entry name" value="Ribonuclease Z/Hydroxyacylglutathione hydrolase-like"/>
    <property type="match status" value="1"/>
</dbReference>
<dbReference type="SUPFAM" id="SSF56281">
    <property type="entry name" value="Metallo-hydrolase/oxidoreductase"/>
    <property type="match status" value="1"/>
</dbReference>
<protein>
    <submittedName>
        <fullName evidence="6">Metallo-beta-lactamase superfamily protein</fullName>
    </submittedName>
</protein>
<dbReference type="Proteomes" id="UP000256913">
    <property type="component" value="Unassembled WGS sequence"/>
</dbReference>
<keyword evidence="7" id="KW-1185">Reference proteome</keyword>
<dbReference type="OrthoDB" id="5177904at2"/>
<dbReference type="InterPro" id="IPR036866">
    <property type="entry name" value="RibonucZ/Hydroxyglut_hydro"/>
</dbReference>
<name>A0A3D9ZCS6_9ACTN</name>
<reference evidence="6 7" key="1">
    <citation type="submission" date="2018-08" db="EMBL/GenBank/DDBJ databases">
        <title>Sequencing the genomes of 1000 actinobacteria strains.</title>
        <authorList>
            <person name="Klenk H.-P."/>
        </authorList>
    </citation>
    <scope>NUCLEOTIDE SEQUENCE [LARGE SCALE GENOMIC DNA]</scope>
    <source>
        <strain evidence="6 7">DSM 44099</strain>
    </source>
</reference>
<dbReference type="PANTHER" id="PTHR42978:SF6">
    <property type="entry name" value="QUORUM-QUENCHING LACTONASE YTNP-RELATED"/>
    <property type="match status" value="1"/>
</dbReference>
<evidence type="ECO:0000259" key="5">
    <source>
        <dbReference type="SMART" id="SM00849"/>
    </source>
</evidence>
<dbReference type="PANTHER" id="PTHR42978">
    <property type="entry name" value="QUORUM-QUENCHING LACTONASE YTNP-RELATED-RELATED"/>
    <property type="match status" value="1"/>
</dbReference>
<gene>
    <name evidence="6" type="ORF">DFJ67_1168</name>
</gene>
<accession>A0A3D9ZCS6</accession>
<feature type="domain" description="Metallo-beta-lactamase" evidence="5">
    <location>
        <begin position="60"/>
        <end position="258"/>
    </location>
</feature>
<dbReference type="AlphaFoldDB" id="A0A3D9ZCS6"/>
<comment type="similarity">
    <text evidence="1">Belongs to the metallo-beta-lactamase superfamily.</text>
</comment>
<dbReference type="InterPro" id="IPR051013">
    <property type="entry name" value="MBL_superfamily_lactonases"/>
</dbReference>
<dbReference type="InterPro" id="IPR001279">
    <property type="entry name" value="Metallo-B-lactamas"/>
</dbReference>
<comment type="caution">
    <text evidence="6">The sequence shown here is derived from an EMBL/GenBank/DDBJ whole genome shotgun (WGS) entry which is preliminary data.</text>
</comment>
<keyword evidence="4" id="KW-0862">Zinc</keyword>
<evidence type="ECO:0000256" key="4">
    <source>
        <dbReference type="ARBA" id="ARBA00022833"/>
    </source>
</evidence>
<dbReference type="Pfam" id="PF00753">
    <property type="entry name" value="Lactamase_B"/>
    <property type="match status" value="1"/>
</dbReference>
<dbReference type="SMART" id="SM00849">
    <property type="entry name" value="Lactamase_B"/>
    <property type="match status" value="1"/>
</dbReference>
<evidence type="ECO:0000313" key="7">
    <source>
        <dbReference type="Proteomes" id="UP000256913"/>
    </source>
</evidence>
<organism evidence="6 7">
    <name type="scientific">Asanoa ferruginea</name>
    <dbReference type="NCBI Taxonomy" id="53367"/>
    <lineage>
        <taxon>Bacteria</taxon>
        <taxon>Bacillati</taxon>
        <taxon>Actinomycetota</taxon>
        <taxon>Actinomycetes</taxon>
        <taxon>Micromonosporales</taxon>
        <taxon>Micromonosporaceae</taxon>
        <taxon>Asanoa</taxon>
    </lineage>
</organism>
<dbReference type="EMBL" id="QUMQ01000001">
    <property type="protein sequence ID" value="REF95216.1"/>
    <property type="molecule type" value="Genomic_DNA"/>
</dbReference>
<keyword evidence="3" id="KW-0378">Hydrolase</keyword>
<proteinExistence type="inferred from homology"/>
<keyword evidence="2" id="KW-0479">Metal-binding</keyword>
<dbReference type="GO" id="GO:0016787">
    <property type="term" value="F:hydrolase activity"/>
    <property type="evidence" value="ECO:0007669"/>
    <property type="project" value="UniProtKB-KW"/>
</dbReference>
<evidence type="ECO:0000256" key="1">
    <source>
        <dbReference type="ARBA" id="ARBA00007749"/>
    </source>
</evidence>
<evidence type="ECO:0000256" key="2">
    <source>
        <dbReference type="ARBA" id="ARBA00022723"/>
    </source>
</evidence>
<dbReference type="GO" id="GO:0046872">
    <property type="term" value="F:metal ion binding"/>
    <property type="evidence" value="ECO:0007669"/>
    <property type="project" value="UniProtKB-KW"/>
</dbReference>
<evidence type="ECO:0000313" key="6">
    <source>
        <dbReference type="EMBL" id="REF95216.1"/>
    </source>
</evidence>